<dbReference type="GO" id="GO:0016829">
    <property type="term" value="F:lyase activity"/>
    <property type="evidence" value="ECO:0007669"/>
    <property type="project" value="UniProtKB-KW"/>
</dbReference>
<evidence type="ECO:0000313" key="3">
    <source>
        <dbReference type="EMBL" id="SHH94040.1"/>
    </source>
</evidence>
<dbReference type="CDD" id="cd01288">
    <property type="entry name" value="FabZ"/>
    <property type="match status" value="1"/>
</dbReference>
<dbReference type="Proteomes" id="UP000183995">
    <property type="component" value="Unassembled WGS sequence"/>
</dbReference>
<dbReference type="RefSeq" id="WP_073077379.1">
    <property type="nucleotide sequence ID" value="NZ_FQXV01000004.1"/>
</dbReference>
<evidence type="ECO:0000256" key="2">
    <source>
        <dbReference type="ARBA" id="ARBA00023239"/>
    </source>
</evidence>
<reference evidence="3 4" key="1">
    <citation type="submission" date="2016-11" db="EMBL/GenBank/DDBJ databases">
        <authorList>
            <person name="Jaros S."/>
            <person name="Januszkiewicz K."/>
            <person name="Wedrychowicz H."/>
        </authorList>
    </citation>
    <scope>NUCLEOTIDE SEQUENCE [LARGE SCALE GENOMIC DNA]</scope>
    <source>
        <strain evidence="3 4">DSM 10068</strain>
    </source>
</reference>
<protein>
    <submittedName>
        <fullName evidence="3">3-hydroxyacyl-[acyl-carrier-protein] dehydratase</fullName>
    </submittedName>
</protein>
<sequence length="137" mass="14848">MNKAEIMAVLPHRDNMLLVDEAELAEGKARGKYHVRGDEWFLKGHFPGNPVVPGVILCEILAQSACVLLAGEANGATPMFTGLDRVKFKTPVKPGDTIETECVITKSRPPFYFAEGQGSVNGKLCVKAEFSFALVKA</sequence>
<dbReference type="SUPFAM" id="SSF54637">
    <property type="entry name" value="Thioesterase/thiol ester dehydrase-isomerase"/>
    <property type="match status" value="1"/>
</dbReference>
<dbReference type="Gene3D" id="3.10.129.10">
    <property type="entry name" value="Hotdog Thioesterase"/>
    <property type="match status" value="1"/>
</dbReference>
<name>A0A1M5X2N2_9FIRM</name>
<dbReference type="OrthoDB" id="9772788at2"/>
<keyword evidence="4" id="KW-1185">Reference proteome</keyword>
<dbReference type="InterPro" id="IPR029069">
    <property type="entry name" value="HotDog_dom_sf"/>
</dbReference>
<dbReference type="PANTHER" id="PTHR30272">
    <property type="entry name" value="3-HYDROXYACYL-[ACYL-CARRIER-PROTEIN] DEHYDRATASE"/>
    <property type="match status" value="1"/>
</dbReference>
<dbReference type="InterPro" id="IPR013114">
    <property type="entry name" value="FabA_FabZ"/>
</dbReference>
<gene>
    <name evidence="3" type="ORF">SAMN02745823_01547</name>
</gene>
<comment type="similarity">
    <text evidence="1">Belongs to the thioester dehydratase family. FabZ subfamily.</text>
</comment>
<proteinExistence type="inferred from homology"/>
<dbReference type="EMBL" id="FQXV01000004">
    <property type="protein sequence ID" value="SHH94040.1"/>
    <property type="molecule type" value="Genomic_DNA"/>
</dbReference>
<dbReference type="Pfam" id="PF07977">
    <property type="entry name" value="FabA"/>
    <property type="match status" value="1"/>
</dbReference>
<dbReference type="STRING" id="1123282.SAMN02745823_01547"/>
<accession>A0A1M5X2N2</accession>
<evidence type="ECO:0000313" key="4">
    <source>
        <dbReference type="Proteomes" id="UP000183995"/>
    </source>
</evidence>
<evidence type="ECO:0000256" key="1">
    <source>
        <dbReference type="ARBA" id="ARBA00009174"/>
    </source>
</evidence>
<dbReference type="PANTHER" id="PTHR30272:SF1">
    <property type="entry name" value="3-HYDROXYACYL-[ACYL-CARRIER-PROTEIN] DEHYDRATASE"/>
    <property type="match status" value="1"/>
</dbReference>
<dbReference type="AlphaFoldDB" id="A0A1M5X2N2"/>
<keyword evidence="2" id="KW-0456">Lyase</keyword>
<organism evidence="3 4">
    <name type="scientific">Sporobacter termitidis DSM 10068</name>
    <dbReference type="NCBI Taxonomy" id="1123282"/>
    <lineage>
        <taxon>Bacteria</taxon>
        <taxon>Bacillati</taxon>
        <taxon>Bacillota</taxon>
        <taxon>Clostridia</taxon>
        <taxon>Eubacteriales</taxon>
        <taxon>Oscillospiraceae</taxon>
        <taxon>Sporobacter</taxon>
    </lineage>
</organism>